<accession>A0A165Z908</accession>
<dbReference type="GO" id="GO:0020037">
    <property type="term" value="F:heme binding"/>
    <property type="evidence" value="ECO:0007669"/>
    <property type="project" value="InterPro"/>
</dbReference>
<reference evidence="3 4" key="1">
    <citation type="journal article" date="2016" name="Mol. Biol. Evol.">
        <title>Comparative Genomics of Early-Diverging Mushroom-Forming Fungi Provides Insights into the Origins of Lignocellulose Decay Capabilities.</title>
        <authorList>
            <person name="Nagy L.G."/>
            <person name="Riley R."/>
            <person name="Tritt A."/>
            <person name="Adam C."/>
            <person name="Daum C."/>
            <person name="Floudas D."/>
            <person name="Sun H."/>
            <person name="Yadav J.S."/>
            <person name="Pangilinan J."/>
            <person name="Larsson K.H."/>
            <person name="Matsuura K."/>
            <person name="Barry K."/>
            <person name="Labutti K."/>
            <person name="Kuo R."/>
            <person name="Ohm R.A."/>
            <person name="Bhattacharya S.S."/>
            <person name="Shirouzu T."/>
            <person name="Yoshinaga Y."/>
            <person name="Martin F.M."/>
            <person name="Grigoriev I.V."/>
            <person name="Hibbett D.S."/>
        </authorList>
    </citation>
    <scope>NUCLEOTIDE SEQUENCE [LARGE SCALE GENOMIC DNA]</scope>
    <source>
        <strain evidence="3 4">HHB12029</strain>
    </source>
</reference>
<dbReference type="InterPro" id="IPR011614">
    <property type="entry name" value="Catalase_core"/>
</dbReference>
<dbReference type="InterPro" id="IPR024168">
    <property type="entry name" value="Catalase_SrpA-type_pred"/>
</dbReference>
<sequence>MPLSQDPHVNEVAADTVSTLNKLFGEHAGFRAAHARGVLLNGTFTPTPKAAELSSAPHFNASSTPVTARFSSSTGLPKIPDNDPSAEPRGFAVRFDLGPHQHTDIIGHSTDAFPTANGEDFLAFFKAVIASPPGTPSPTPVEQFLGAHPAALAFVTTPKPHPLSFGTESFFALNAFKFTSASGASRFGRYTWVPKAGVQHFDEAGAASLGADYLFDELVTRLGSGPVEYELWLQLAEDGDVTDNVTVKWPAERERVLLGTVSLDKIAEDGAQAAKHIIFDPIPRVQGVEASADPILEMRAAVYLISGKKRRAAPALEA</sequence>
<feature type="compositionally biased region" description="Polar residues" evidence="1">
    <location>
        <begin position="64"/>
        <end position="75"/>
    </location>
</feature>
<dbReference type="AlphaFoldDB" id="A0A165Z908"/>
<dbReference type="SMART" id="SM01060">
    <property type="entry name" value="Catalase"/>
    <property type="match status" value="1"/>
</dbReference>
<dbReference type="Pfam" id="PF00199">
    <property type="entry name" value="Catalase"/>
    <property type="match status" value="1"/>
</dbReference>
<proteinExistence type="predicted"/>
<dbReference type="GO" id="GO:0004096">
    <property type="term" value="F:catalase activity"/>
    <property type="evidence" value="ECO:0007669"/>
    <property type="project" value="InterPro"/>
</dbReference>
<dbReference type="GO" id="GO:0005739">
    <property type="term" value="C:mitochondrion"/>
    <property type="evidence" value="ECO:0007669"/>
    <property type="project" value="TreeGrafter"/>
</dbReference>
<dbReference type="STRING" id="1314781.A0A165Z908"/>
<keyword evidence="4" id="KW-1185">Reference proteome</keyword>
<dbReference type="CDD" id="cd08153">
    <property type="entry name" value="srpA_like"/>
    <property type="match status" value="1"/>
</dbReference>
<dbReference type="InterPro" id="IPR018028">
    <property type="entry name" value="Catalase"/>
</dbReference>
<feature type="domain" description="Catalase core" evidence="2">
    <location>
        <begin position="1"/>
        <end position="318"/>
    </location>
</feature>
<dbReference type="PIRSF" id="PIRSF000296">
    <property type="entry name" value="SrpA"/>
    <property type="match status" value="1"/>
</dbReference>
<evidence type="ECO:0000256" key="1">
    <source>
        <dbReference type="SAM" id="MobiDB-lite"/>
    </source>
</evidence>
<name>A0A165Z908_EXIGL</name>
<dbReference type="OrthoDB" id="2379805at2759"/>
<dbReference type="Gene3D" id="1.20.1280.120">
    <property type="match status" value="1"/>
</dbReference>
<dbReference type="Proteomes" id="UP000077266">
    <property type="component" value="Unassembled WGS sequence"/>
</dbReference>
<evidence type="ECO:0000313" key="3">
    <source>
        <dbReference type="EMBL" id="KZV80449.1"/>
    </source>
</evidence>
<organism evidence="3 4">
    <name type="scientific">Exidia glandulosa HHB12029</name>
    <dbReference type="NCBI Taxonomy" id="1314781"/>
    <lineage>
        <taxon>Eukaryota</taxon>
        <taxon>Fungi</taxon>
        <taxon>Dikarya</taxon>
        <taxon>Basidiomycota</taxon>
        <taxon>Agaricomycotina</taxon>
        <taxon>Agaricomycetes</taxon>
        <taxon>Auriculariales</taxon>
        <taxon>Exidiaceae</taxon>
        <taxon>Exidia</taxon>
    </lineage>
</organism>
<dbReference type="GO" id="GO:0042744">
    <property type="term" value="P:hydrogen peroxide catabolic process"/>
    <property type="evidence" value="ECO:0007669"/>
    <property type="project" value="TreeGrafter"/>
</dbReference>
<dbReference type="GO" id="GO:0042542">
    <property type="term" value="P:response to hydrogen peroxide"/>
    <property type="evidence" value="ECO:0007669"/>
    <property type="project" value="TreeGrafter"/>
</dbReference>
<gene>
    <name evidence="3" type="ORF">EXIGLDRAFT_732782</name>
</gene>
<evidence type="ECO:0000259" key="2">
    <source>
        <dbReference type="SMART" id="SM01060"/>
    </source>
</evidence>
<dbReference type="PANTHER" id="PTHR11465:SF62">
    <property type="entry name" value="CATALASE T"/>
    <property type="match status" value="1"/>
</dbReference>
<dbReference type="EMBL" id="KV426480">
    <property type="protein sequence ID" value="KZV80449.1"/>
    <property type="molecule type" value="Genomic_DNA"/>
</dbReference>
<dbReference type="SUPFAM" id="SSF56634">
    <property type="entry name" value="Heme-dependent catalase-like"/>
    <property type="match status" value="1"/>
</dbReference>
<feature type="region of interest" description="Disordered" evidence="1">
    <location>
        <begin position="64"/>
        <end position="84"/>
    </location>
</feature>
<evidence type="ECO:0000313" key="4">
    <source>
        <dbReference type="Proteomes" id="UP000077266"/>
    </source>
</evidence>
<dbReference type="PANTHER" id="PTHR11465">
    <property type="entry name" value="CATALASE"/>
    <property type="match status" value="1"/>
</dbReference>
<dbReference type="Gene3D" id="2.40.180.10">
    <property type="entry name" value="Catalase core domain"/>
    <property type="match status" value="1"/>
</dbReference>
<protein>
    <submittedName>
        <fullName evidence="3">Catalase related subgroup</fullName>
    </submittedName>
</protein>
<dbReference type="InParanoid" id="A0A165Z908"/>
<dbReference type="InterPro" id="IPR020835">
    <property type="entry name" value="Catalase_sf"/>
</dbReference>
<dbReference type="GO" id="GO:0005777">
    <property type="term" value="C:peroxisome"/>
    <property type="evidence" value="ECO:0007669"/>
    <property type="project" value="TreeGrafter"/>
</dbReference>
<dbReference type="PROSITE" id="PS51402">
    <property type="entry name" value="CATALASE_3"/>
    <property type="match status" value="1"/>
</dbReference>